<proteinExistence type="predicted"/>
<keyword evidence="4" id="KW-1185">Reference proteome</keyword>
<dbReference type="InterPro" id="IPR028087">
    <property type="entry name" value="Tad_N"/>
</dbReference>
<dbReference type="STRING" id="631454.N177_0420"/>
<keyword evidence="1" id="KW-0812">Transmembrane</keyword>
<organism evidence="3 4">
    <name type="scientific">Lutibaculum baratangense AMV1</name>
    <dbReference type="NCBI Taxonomy" id="631454"/>
    <lineage>
        <taxon>Bacteria</taxon>
        <taxon>Pseudomonadati</taxon>
        <taxon>Pseudomonadota</taxon>
        <taxon>Alphaproteobacteria</taxon>
        <taxon>Hyphomicrobiales</taxon>
        <taxon>Tepidamorphaceae</taxon>
        <taxon>Lutibaculum</taxon>
    </lineage>
</organism>
<keyword evidence="1" id="KW-1133">Transmembrane helix</keyword>
<dbReference type="AlphaFoldDB" id="V4RP10"/>
<dbReference type="Proteomes" id="UP000017819">
    <property type="component" value="Unassembled WGS sequence"/>
</dbReference>
<dbReference type="eggNOG" id="COG4655">
    <property type="taxonomic scope" value="Bacteria"/>
</dbReference>
<sequence length="411" mass="41616">MRGFFGKAASLGGNVGGNVAVLTAVSLPVLLGFAGLGAETGYWYFEQRRLQSSADLSAYAGAVIARSGGSGEKIVAAATQEAEYLGLIPGNGTITVNWPPSSGTSINARSVEVLIEQRYRRLFFTSIKDEPVTIVVRAVAAFEQPVSACIIALDETANEALLVSGSADATFTGCTLMSNSLADDALSVRGAVSLSASCLSAAGGVADGAGAVVTECPAPRERMPRAADPYADVPPPPIPSACSASSGGSGPTTLAPGKFCGGLDLKGEVTLEPGVYVVSGGTLRINANSHVVGDGVTFYLTNGASVQMNGTAHVEFRAPASGTYEGMLFYADPHSSGSSALFNGTADSSLIGSLYFPTQPVDMRGDFGGSGGCTRIVARTVEIGGNATFTSDCTGAAFSKVAAPGAVHLVE</sequence>
<evidence type="ECO:0000259" key="2">
    <source>
        <dbReference type="Pfam" id="PF13400"/>
    </source>
</evidence>
<comment type="caution">
    <text evidence="3">The sequence shown here is derived from an EMBL/GenBank/DDBJ whole genome shotgun (WGS) entry which is preliminary data.</text>
</comment>
<dbReference type="EMBL" id="AWXZ01000012">
    <property type="protein sequence ID" value="ESR26994.1"/>
    <property type="molecule type" value="Genomic_DNA"/>
</dbReference>
<dbReference type="Pfam" id="PF13400">
    <property type="entry name" value="Tad"/>
    <property type="match status" value="1"/>
</dbReference>
<dbReference type="OrthoDB" id="7418984at2"/>
<name>V4RP10_9HYPH</name>
<protein>
    <recommendedName>
        <fullName evidence="2">Putative Flp pilus-assembly TadG-like N-terminal domain-containing protein</fullName>
    </recommendedName>
</protein>
<keyword evidence="1" id="KW-0472">Membrane</keyword>
<dbReference type="RefSeq" id="WP_023430571.1">
    <property type="nucleotide sequence ID" value="NZ_AWXZ01000012.1"/>
</dbReference>
<feature type="domain" description="Putative Flp pilus-assembly TadG-like N-terminal" evidence="2">
    <location>
        <begin position="17"/>
        <end position="62"/>
    </location>
</feature>
<evidence type="ECO:0000313" key="4">
    <source>
        <dbReference type="Proteomes" id="UP000017819"/>
    </source>
</evidence>
<evidence type="ECO:0000256" key="1">
    <source>
        <dbReference type="SAM" id="Phobius"/>
    </source>
</evidence>
<evidence type="ECO:0000313" key="3">
    <source>
        <dbReference type="EMBL" id="ESR26994.1"/>
    </source>
</evidence>
<feature type="transmembrane region" description="Helical" evidence="1">
    <location>
        <begin position="20"/>
        <end position="45"/>
    </location>
</feature>
<gene>
    <name evidence="3" type="ORF">N177_0420</name>
</gene>
<accession>V4RP10</accession>
<reference evidence="3 4" key="1">
    <citation type="journal article" date="2014" name="Genome Announc.">
        <title>Draft Genome Sequence of Lutibaculum baratangense Strain AMV1T, Isolated from a Mud Volcano in Andamans, India.</title>
        <authorList>
            <person name="Singh A."/>
            <person name="Sreenivas A."/>
            <person name="Sathyanarayana Reddy G."/>
            <person name="Pinnaka A.K."/>
            <person name="Shivaji S."/>
        </authorList>
    </citation>
    <scope>NUCLEOTIDE SEQUENCE [LARGE SCALE GENOMIC DNA]</scope>
    <source>
        <strain evidence="3 4">AMV1</strain>
    </source>
</reference>